<comment type="subcellular location">
    <subcellularLocation>
        <location evidence="1">Cytoplasm</location>
    </subcellularLocation>
</comment>
<dbReference type="Gene3D" id="3.40.50.150">
    <property type="entry name" value="Vaccinia Virus protein VP39"/>
    <property type="match status" value="1"/>
</dbReference>
<accession>A0A1H6DRK9</accession>
<evidence type="ECO:0000313" key="13">
    <source>
        <dbReference type="Proteomes" id="UP000236723"/>
    </source>
</evidence>
<protein>
    <recommendedName>
        <fullName evidence="4">Protein-L-isoaspartate O-methyltransferase</fullName>
        <ecNumber evidence="3">2.1.1.77</ecNumber>
    </recommendedName>
    <alternativeName>
        <fullName evidence="11">L-isoaspartyl protein carboxyl methyltransferase</fullName>
    </alternativeName>
    <alternativeName>
        <fullName evidence="9">Protein L-isoaspartyl methyltransferase</fullName>
    </alternativeName>
    <alternativeName>
        <fullName evidence="10">Protein-beta-aspartate methyltransferase</fullName>
    </alternativeName>
</protein>
<dbReference type="PANTHER" id="PTHR11579:SF0">
    <property type="entry name" value="PROTEIN-L-ISOASPARTATE(D-ASPARTATE) O-METHYLTRANSFERASE"/>
    <property type="match status" value="1"/>
</dbReference>
<evidence type="ECO:0000256" key="10">
    <source>
        <dbReference type="ARBA" id="ARBA00031323"/>
    </source>
</evidence>
<evidence type="ECO:0000256" key="6">
    <source>
        <dbReference type="ARBA" id="ARBA00022603"/>
    </source>
</evidence>
<dbReference type="InterPro" id="IPR000682">
    <property type="entry name" value="PCMT"/>
</dbReference>
<evidence type="ECO:0000256" key="5">
    <source>
        <dbReference type="ARBA" id="ARBA00022490"/>
    </source>
</evidence>
<sequence length="395" mass="42015">MTALDLAAARAVDAGVVAARIERMADRLAAAGYLTRPQWRQAMRAVPRHLFAPGRAWCVPDGPGDAYGIDADADPARWWEAVYSDAAVIIQVDDGRGDPGTGDGAWTSSLSAPGAVAAFLELLAPRDHDRVLEIGTGPGWTAGLLSERLGAGNVVSIEVDPAVADLAAANLHAAGYEPTLVAGDGADGWADGAPYDAVHVTCGVTTVPYTWVEQTRPGGTIVLPWMPEYIGGYKVRLTVGDGRATGRFHGPASYMMLRSQRGGPLTEPDHGIEEEGTRVDPRAVTGDSYGADIAITAMLPDVAAVEDATGDGRYALVLADTVGTSWARVEHRPGRREHLVRHAGPRPLWDEVTDAYLRWVGWGSPGRDRFGLTVDPHGQVVWRDDPANVITPRSQ</sequence>
<evidence type="ECO:0000256" key="3">
    <source>
        <dbReference type="ARBA" id="ARBA00011890"/>
    </source>
</evidence>
<keyword evidence="8" id="KW-0949">S-adenosyl-L-methionine</keyword>
<keyword evidence="13" id="KW-1185">Reference proteome</keyword>
<dbReference type="Pfam" id="PF01135">
    <property type="entry name" value="PCMT"/>
    <property type="match status" value="1"/>
</dbReference>
<evidence type="ECO:0000256" key="9">
    <source>
        <dbReference type="ARBA" id="ARBA00030757"/>
    </source>
</evidence>
<keyword evidence="6 12" id="KW-0489">Methyltransferase</keyword>
<dbReference type="Proteomes" id="UP000236723">
    <property type="component" value="Unassembled WGS sequence"/>
</dbReference>
<reference evidence="13" key="1">
    <citation type="submission" date="2016-10" db="EMBL/GenBank/DDBJ databases">
        <authorList>
            <person name="Varghese N."/>
            <person name="Submissions S."/>
        </authorList>
    </citation>
    <scope>NUCLEOTIDE SEQUENCE [LARGE SCALE GENOMIC DNA]</scope>
    <source>
        <strain evidence="13">DSM 43163</strain>
    </source>
</reference>
<evidence type="ECO:0000256" key="8">
    <source>
        <dbReference type="ARBA" id="ARBA00022691"/>
    </source>
</evidence>
<gene>
    <name evidence="12" type="ORF">SAMN04489712_12117</name>
</gene>
<dbReference type="EMBL" id="FNVO01000021">
    <property type="protein sequence ID" value="SEG87848.1"/>
    <property type="molecule type" value="Genomic_DNA"/>
</dbReference>
<comment type="similarity">
    <text evidence="2">Belongs to the methyltransferase superfamily. L-isoaspartyl/D-aspartyl protein methyltransferase family.</text>
</comment>
<dbReference type="GO" id="GO:0004719">
    <property type="term" value="F:protein-L-isoaspartate (D-aspartate) O-methyltransferase activity"/>
    <property type="evidence" value="ECO:0007669"/>
    <property type="project" value="UniProtKB-EC"/>
</dbReference>
<dbReference type="GO" id="GO:0005737">
    <property type="term" value="C:cytoplasm"/>
    <property type="evidence" value="ECO:0007669"/>
    <property type="project" value="UniProtKB-SubCell"/>
</dbReference>
<dbReference type="PANTHER" id="PTHR11579">
    <property type="entry name" value="PROTEIN-L-ISOASPARTATE O-METHYLTRANSFERASE"/>
    <property type="match status" value="1"/>
</dbReference>
<organism evidence="12 13">
    <name type="scientific">Thermomonospora echinospora</name>
    <dbReference type="NCBI Taxonomy" id="1992"/>
    <lineage>
        <taxon>Bacteria</taxon>
        <taxon>Bacillati</taxon>
        <taxon>Actinomycetota</taxon>
        <taxon>Actinomycetes</taxon>
        <taxon>Streptosporangiales</taxon>
        <taxon>Thermomonosporaceae</taxon>
        <taxon>Thermomonospora</taxon>
    </lineage>
</organism>
<keyword evidence="5" id="KW-0963">Cytoplasm</keyword>
<dbReference type="GO" id="GO:0032259">
    <property type="term" value="P:methylation"/>
    <property type="evidence" value="ECO:0007669"/>
    <property type="project" value="UniProtKB-KW"/>
</dbReference>
<evidence type="ECO:0000256" key="7">
    <source>
        <dbReference type="ARBA" id="ARBA00022679"/>
    </source>
</evidence>
<dbReference type="SUPFAM" id="SSF53335">
    <property type="entry name" value="S-adenosyl-L-methionine-dependent methyltransferases"/>
    <property type="match status" value="1"/>
</dbReference>
<dbReference type="EC" id="2.1.1.77" evidence="3"/>
<evidence type="ECO:0000313" key="12">
    <source>
        <dbReference type="EMBL" id="SEG87848.1"/>
    </source>
</evidence>
<keyword evidence="7 12" id="KW-0808">Transferase</keyword>
<dbReference type="AlphaFoldDB" id="A0A1H6DRK9"/>
<evidence type="ECO:0000256" key="1">
    <source>
        <dbReference type="ARBA" id="ARBA00004496"/>
    </source>
</evidence>
<dbReference type="RefSeq" id="WP_235018276.1">
    <property type="nucleotide sequence ID" value="NZ_FNVO01000021.1"/>
</dbReference>
<dbReference type="CDD" id="cd02440">
    <property type="entry name" value="AdoMet_MTases"/>
    <property type="match status" value="1"/>
</dbReference>
<evidence type="ECO:0000256" key="11">
    <source>
        <dbReference type="ARBA" id="ARBA00031350"/>
    </source>
</evidence>
<proteinExistence type="inferred from homology"/>
<name>A0A1H6DRK9_9ACTN</name>
<dbReference type="InterPro" id="IPR029063">
    <property type="entry name" value="SAM-dependent_MTases_sf"/>
</dbReference>
<evidence type="ECO:0000256" key="2">
    <source>
        <dbReference type="ARBA" id="ARBA00005369"/>
    </source>
</evidence>
<evidence type="ECO:0000256" key="4">
    <source>
        <dbReference type="ARBA" id="ARBA00013346"/>
    </source>
</evidence>